<accession>A0ABT7T318</accession>
<comment type="caution">
    <text evidence="1">The sequence shown here is derived from an EMBL/GenBank/DDBJ whole genome shotgun (WGS) entry which is preliminary data.</text>
</comment>
<evidence type="ECO:0000313" key="2">
    <source>
        <dbReference type="Proteomes" id="UP001237823"/>
    </source>
</evidence>
<keyword evidence="2" id="KW-1185">Reference proteome</keyword>
<dbReference type="Proteomes" id="UP001237823">
    <property type="component" value="Unassembled WGS sequence"/>
</dbReference>
<proteinExistence type="predicted"/>
<sequence>MPGLGERLAVTPEQVRQLATFLPEDWGHVGPSIVRPSSAPAEGFAGARAFNPIGGPAPSVETPLRILSATSIDTDLVLRLHLQDAESASVIVWVVALAGTSDDVPLREVSSGVWGMLLRRVSGDLLSQTVVTSTGVRLLID</sequence>
<dbReference type="EMBL" id="JAUCML010000002">
    <property type="protein sequence ID" value="MDM7883978.1"/>
    <property type="molecule type" value="Genomic_DNA"/>
</dbReference>
<evidence type="ECO:0000313" key="1">
    <source>
        <dbReference type="EMBL" id="MDM7883978.1"/>
    </source>
</evidence>
<gene>
    <name evidence="1" type="ORF">QUG92_02565</name>
</gene>
<name>A0ABT7T318_9MICO</name>
<dbReference type="RefSeq" id="WP_182047493.1">
    <property type="nucleotide sequence ID" value="NZ_JAUCML010000002.1"/>
</dbReference>
<reference evidence="1 2" key="1">
    <citation type="submission" date="2023-06" db="EMBL/GenBank/DDBJ databases">
        <authorList>
            <person name="Feng G."/>
            <person name="Li J."/>
            <person name="Zhu H."/>
        </authorList>
    </citation>
    <scope>NUCLEOTIDE SEQUENCE [LARGE SCALE GENOMIC DNA]</scope>
    <source>
        <strain evidence="1 2">RHCKG23</strain>
    </source>
</reference>
<organism evidence="1 2">
    <name type="scientific">Curtobacterium citri</name>
    <dbReference type="NCBI Taxonomy" id="3055139"/>
    <lineage>
        <taxon>Bacteria</taxon>
        <taxon>Bacillati</taxon>
        <taxon>Actinomycetota</taxon>
        <taxon>Actinomycetes</taxon>
        <taxon>Micrococcales</taxon>
        <taxon>Microbacteriaceae</taxon>
        <taxon>Curtobacterium</taxon>
    </lineage>
</organism>
<protein>
    <submittedName>
        <fullName evidence="1">Uncharacterized protein</fullName>
    </submittedName>
</protein>